<dbReference type="AlphaFoldDB" id="A0A2I0U196"/>
<evidence type="ECO:0000313" key="3">
    <source>
        <dbReference type="Proteomes" id="UP000233556"/>
    </source>
</evidence>
<dbReference type="Proteomes" id="UP000233556">
    <property type="component" value="Unassembled WGS sequence"/>
</dbReference>
<name>A0A2I0U196_LIMLA</name>
<proteinExistence type="predicted"/>
<protein>
    <submittedName>
        <fullName evidence="2">Uncharacterized protein</fullName>
    </submittedName>
</protein>
<evidence type="ECO:0000256" key="1">
    <source>
        <dbReference type="SAM" id="MobiDB-lite"/>
    </source>
</evidence>
<keyword evidence="3" id="KW-1185">Reference proteome</keyword>
<dbReference type="EMBL" id="KZ506398">
    <property type="protein sequence ID" value="PKU39838.1"/>
    <property type="molecule type" value="Genomic_DNA"/>
</dbReference>
<reference evidence="3" key="2">
    <citation type="submission" date="2017-12" db="EMBL/GenBank/DDBJ databases">
        <title>Genome sequence of the Bar-tailed Godwit (Limosa lapponica baueri).</title>
        <authorList>
            <person name="Lima N.C.B."/>
            <person name="Parody-Merino A.M."/>
            <person name="Battley P.F."/>
            <person name="Fidler A.E."/>
            <person name="Prosdocimi F."/>
        </authorList>
    </citation>
    <scope>NUCLEOTIDE SEQUENCE [LARGE SCALE GENOMIC DNA]</scope>
</reference>
<feature type="region of interest" description="Disordered" evidence="1">
    <location>
        <begin position="55"/>
        <end position="83"/>
    </location>
</feature>
<organism evidence="2 3">
    <name type="scientific">Limosa lapponica baueri</name>
    <dbReference type="NCBI Taxonomy" id="1758121"/>
    <lineage>
        <taxon>Eukaryota</taxon>
        <taxon>Metazoa</taxon>
        <taxon>Chordata</taxon>
        <taxon>Craniata</taxon>
        <taxon>Vertebrata</taxon>
        <taxon>Euteleostomi</taxon>
        <taxon>Archelosauria</taxon>
        <taxon>Archosauria</taxon>
        <taxon>Dinosauria</taxon>
        <taxon>Saurischia</taxon>
        <taxon>Theropoda</taxon>
        <taxon>Coelurosauria</taxon>
        <taxon>Aves</taxon>
        <taxon>Neognathae</taxon>
        <taxon>Neoaves</taxon>
        <taxon>Charadriiformes</taxon>
        <taxon>Scolopacidae</taxon>
        <taxon>Limosa</taxon>
    </lineage>
</organism>
<gene>
    <name evidence="2" type="ORF">llap_9860</name>
</gene>
<accession>A0A2I0U196</accession>
<evidence type="ECO:0000313" key="2">
    <source>
        <dbReference type="EMBL" id="PKU39838.1"/>
    </source>
</evidence>
<sequence>MATSRVKASQEWSMVTWQAGAVTSAQGPRMWSGKSWSGSGPETVIRVRHCPVVTQNGHQDETGPSSARKPGLSPGQDGGGTSLSADVAVTRLRCHPGSSWWYSHCLKVTPLGRESQGLAFTFTTALTGNEDTPGLGQLNSLTQPSNLLEADVLQALRITESQNDVRLEGSFGDHLVQLPCQSRST</sequence>
<reference evidence="3" key="1">
    <citation type="submission" date="2017-11" db="EMBL/GenBank/DDBJ databases">
        <authorList>
            <person name="Lima N.C."/>
            <person name="Parody-Merino A.M."/>
            <person name="Battley P.F."/>
            <person name="Fidler A.E."/>
            <person name="Prosdocimi F."/>
        </authorList>
    </citation>
    <scope>NUCLEOTIDE SEQUENCE [LARGE SCALE GENOMIC DNA]</scope>
</reference>
<feature type="compositionally biased region" description="Polar residues" evidence="1">
    <location>
        <begin position="55"/>
        <end position="65"/>
    </location>
</feature>